<dbReference type="PANTHER" id="PTHR48207">
    <property type="entry name" value="SUCCINATE--HYDROXYMETHYLGLUTARATE COA-TRANSFERASE"/>
    <property type="match status" value="1"/>
</dbReference>
<dbReference type="OrthoDB" id="5294844at2"/>
<evidence type="ECO:0000313" key="3">
    <source>
        <dbReference type="Proteomes" id="UP000244902"/>
    </source>
</evidence>
<name>A0A2U8H7K3_9RHOO</name>
<dbReference type="RefSeq" id="WP_108974614.1">
    <property type="nucleotide sequence ID" value="NZ_CP022188.1"/>
</dbReference>
<evidence type="ECO:0000256" key="1">
    <source>
        <dbReference type="ARBA" id="ARBA00022679"/>
    </source>
</evidence>
<dbReference type="InterPro" id="IPR003673">
    <property type="entry name" value="CoA-Trfase_fam_III"/>
</dbReference>
<dbReference type="Pfam" id="PF02515">
    <property type="entry name" value="CoA_transf_3"/>
    <property type="match status" value="1"/>
</dbReference>
<dbReference type="Proteomes" id="UP000244902">
    <property type="component" value="Chromosome"/>
</dbReference>
<evidence type="ECO:0000313" key="2">
    <source>
        <dbReference type="EMBL" id="AWI80755.1"/>
    </source>
</evidence>
<dbReference type="Gene3D" id="3.40.50.10540">
    <property type="entry name" value="Crotonobetainyl-coa:carnitine coa-transferase, domain 1"/>
    <property type="match status" value="1"/>
</dbReference>
<protein>
    <submittedName>
        <fullName evidence="2">CoA transferase</fullName>
    </submittedName>
</protein>
<organism evidence="2 3">
    <name type="scientific">Parazoarcus communis</name>
    <dbReference type="NCBI Taxonomy" id="41977"/>
    <lineage>
        <taxon>Bacteria</taxon>
        <taxon>Pseudomonadati</taxon>
        <taxon>Pseudomonadota</taxon>
        <taxon>Betaproteobacteria</taxon>
        <taxon>Rhodocyclales</taxon>
        <taxon>Zoogloeaceae</taxon>
        <taxon>Parazoarcus</taxon>
    </lineage>
</organism>
<dbReference type="EMBL" id="CP022188">
    <property type="protein sequence ID" value="AWI80755.1"/>
    <property type="molecule type" value="Genomic_DNA"/>
</dbReference>
<dbReference type="InterPro" id="IPR050483">
    <property type="entry name" value="CoA-transferase_III_domain"/>
</dbReference>
<gene>
    <name evidence="2" type="ORF">CEW87_16065</name>
</gene>
<proteinExistence type="predicted"/>
<dbReference type="InterPro" id="IPR023606">
    <property type="entry name" value="CoA-Trfase_III_dom_1_sf"/>
</dbReference>
<dbReference type="InterPro" id="IPR044855">
    <property type="entry name" value="CoA-Trfase_III_dom3_sf"/>
</dbReference>
<dbReference type="AlphaFoldDB" id="A0A2U8H7K3"/>
<dbReference type="Gene3D" id="3.30.1540.10">
    <property type="entry name" value="formyl-coa transferase, domain 3"/>
    <property type="match status" value="1"/>
</dbReference>
<dbReference type="SUPFAM" id="SSF89796">
    <property type="entry name" value="CoA-transferase family III (CaiB/BaiF)"/>
    <property type="match status" value="1"/>
</dbReference>
<keyword evidence="1 2" id="KW-0808">Transferase</keyword>
<reference evidence="2 3" key="1">
    <citation type="submission" date="2017-06" db="EMBL/GenBank/DDBJ databases">
        <title>Azoarcus sp. TSNA42 complete genome sequence.</title>
        <authorList>
            <person name="Woo J.-H."/>
            <person name="Kim H.-S."/>
        </authorList>
    </citation>
    <scope>NUCLEOTIDE SEQUENCE [LARGE SCALE GENOMIC DNA]</scope>
    <source>
        <strain evidence="2 3">TSNA42</strain>
    </source>
</reference>
<accession>A0A2U8H7K3</accession>
<sequence>MGALSHIRVLDLSRILAGPWAGQMLADLGADVIKVERPGAGDDTRSWGPPYLKDEAGENTSVAAYYLCANRNKRSITIDITCAEGQALVKKLAAESDVVIENFKLGGLAQYGLDYASLKVVNPRLVYCSITGFGQDGPYAPRAGYDFLIQGLGGLMSLTGHPDGEEGGGPMKVGVALTDILTGLYATNAIQAALAWRERSGEGQFIDMALLDVQVACLANQAMNYLTTGQNPKRLGNAHPNIVPYQDFPTADGYMILAIGNDGQFARFCAEAGQPELAADARYASNRARVENRASLIPALKRLTIERSTADWIAALEAKAVPCGPINTLADVFADPQVQARGLKVDMPHPVAGSVALVANPMRFSATPVEYRSAPPALGEHTGQILQETLGLASAEIDSLRRAGVI</sequence>
<dbReference type="GO" id="GO:0008410">
    <property type="term" value="F:CoA-transferase activity"/>
    <property type="evidence" value="ECO:0007669"/>
    <property type="project" value="TreeGrafter"/>
</dbReference>
<dbReference type="PANTHER" id="PTHR48207:SF3">
    <property type="entry name" value="SUCCINATE--HYDROXYMETHYLGLUTARATE COA-TRANSFERASE"/>
    <property type="match status" value="1"/>
</dbReference>